<proteinExistence type="inferred from homology"/>
<comment type="caution">
    <text evidence="4">The sequence shown here is derived from an EMBL/GenBank/DDBJ whole genome shotgun (WGS) entry which is preliminary data.</text>
</comment>
<dbReference type="GO" id="GO:0016787">
    <property type="term" value="F:hydrolase activity"/>
    <property type="evidence" value="ECO:0007669"/>
    <property type="project" value="UniProtKB-KW"/>
</dbReference>
<dbReference type="EMBL" id="MLYV02001050">
    <property type="protein sequence ID" value="PSR73925.1"/>
    <property type="molecule type" value="Genomic_DNA"/>
</dbReference>
<keyword evidence="1" id="KW-0378">Hydrolase</keyword>
<evidence type="ECO:0000313" key="5">
    <source>
        <dbReference type="Proteomes" id="UP000186601"/>
    </source>
</evidence>
<dbReference type="InterPro" id="IPR029058">
    <property type="entry name" value="AB_hydrolase_fold"/>
</dbReference>
<dbReference type="Pfam" id="PF00561">
    <property type="entry name" value="Abhydrolase_1"/>
    <property type="match status" value="1"/>
</dbReference>
<comment type="similarity">
    <text evidence="2">Belongs to the AB hydrolase superfamily. Epoxide hydrolase family.</text>
</comment>
<evidence type="ECO:0000313" key="4">
    <source>
        <dbReference type="EMBL" id="PSR73925.1"/>
    </source>
</evidence>
<dbReference type="PANTHER" id="PTHR43329">
    <property type="entry name" value="EPOXIDE HYDROLASE"/>
    <property type="match status" value="1"/>
</dbReference>
<dbReference type="PRINTS" id="PR00412">
    <property type="entry name" value="EPOXHYDRLASE"/>
</dbReference>
<keyword evidence="5" id="KW-1185">Reference proteome</keyword>
<dbReference type="InterPro" id="IPR000639">
    <property type="entry name" value="Epox_hydrolase-like"/>
</dbReference>
<dbReference type="Gene3D" id="3.40.50.1820">
    <property type="entry name" value="alpha/beta hydrolase"/>
    <property type="match status" value="1"/>
</dbReference>
<dbReference type="STRING" id="98765.A0A2R6NNE2"/>
<evidence type="ECO:0000256" key="2">
    <source>
        <dbReference type="ARBA" id="ARBA00038334"/>
    </source>
</evidence>
<dbReference type="SUPFAM" id="SSF53474">
    <property type="entry name" value="alpha/beta-Hydrolases"/>
    <property type="match status" value="1"/>
</dbReference>
<dbReference type="Proteomes" id="UP000186601">
    <property type="component" value="Unassembled WGS sequence"/>
</dbReference>
<feature type="domain" description="AB hydrolase-1" evidence="3">
    <location>
        <begin position="29"/>
        <end position="335"/>
    </location>
</feature>
<dbReference type="InterPro" id="IPR000073">
    <property type="entry name" value="AB_hydrolase_1"/>
</dbReference>
<evidence type="ECO:0000256" key="1">
    <source>
        <dbReference type="ARBA" id="ARBA00022801"/>
    </source>
</evidence>
<organism evidence="4 5">
    <name type="scientific">Hermanssonia centrifuga</name>
    <dbReference type="NCBI Taxonomy" id="98765"/>
    <lineage>
        <taxon>Eukaryota</taxon>
        <taxon>Fungi</taxon>
        <taxon>Dikarya</taxon>
        <taxon>Basidiomycota</taxon>
        <taxon>Agaricomycotina</taxon>
        <taxon>Agaricomycetes</taxon>
        <taxon>Polyporales</taxon>
        <taxon>Meruliaceae</taxon>
        <taxon>Hermanssonia</taxon>
    </lineage>
</organism>
<dbReference type="OrthoDB" id="408373at2759"/>
<evidence type="ECO:0000259" key="3">
    <source>
        <dbReference type="Pfam" id="PF00561"/>
    </source>
</evidence>
<protein>
    <recommendedName>
        <fullName evidence="3">AB hydrolase-1 domain-containing protein</fullName>
    </recommendedName>
</protein>
<reference evidence="4 5" key="1">
    <citation type="submission" date="2018-02" db="EMBL/GenBank/DDBJ databases">
        <title>Genome sequence of the basidiomycete white-rot fungus Phlebia centrifuga.</title>
        <authorList>
            <person name="Granchi Z."/>
            <person name="Peng M."/>
            <person name="de Vries R.P."/>
            <person name="Hilden K."/>
            <person name="Makela M.R."/>
            <person name="Grigoriev I."/>
            <person name="Riley R."/>
        </authorList>
    </citation>
    <scope>NUCLEOTIDE SEQUENCE [LARGE SCALE GENOMIC DNA]</scope>
    <source>
        <strain evidence="4 5">FBCC195</strain>
    </source>
</reference>
<accession>A0A2R6NNE2</accession>
<dbReference type="AlphaFoldDB" id="A0A2R6NNE2"/>
<sequence length="358" mass="40544">MDASLYKDVLTSRGLKYHYYFSTPRGSKPTLLFCHGFPSTSRDWRKEALYFQDQGYGIVVPDMLGYGGTDKPTDPALYVLSLMSDDLIDILNAEKLDRVVAIGHDWGSRSISGLAQYYPQRVIAYAFFAVPYVQPRFISPSVDFSQVLADMRKQYGYELFGYWLFFSEDNVNTIIQSHIDSLISLLFSDKPEVKKTHFAPIGALKASLLEDFSSPLASYFTEDDKRAFKEVFSSNGFDAPACWYKVLTRQLQSKDDESTFFKISLATHELTVSTCTTEVPDERAYPPSTAPIFFGAAKQDVVCLPENGYRTFSQEAFKDHDITTHEYDADHWLILSNADEINSDLGAWLDNVVYKASV</sequence>
<name>A0A2R6NNE2_9APHY</name>
<gene>
    <name evidence="4" type="ORF">PHLCEN_2v10283</name>
</gene>